<dbReference type="AlphaFoldDB" id="A0A346Y618"/>
<organism evidence="2 3">
    <name type="scientific">Euzebya pacifica</name>
    <dbReference type="NCBI Taxonomy" id="1608957"/>
    <lineage>
        <taxon>Bacteria</taxon>
        <taxon>Bacillati</taxon>
        <taxon>Actinomycetota</taxon>
        <taxon>Nitriliruptoria</taxon>
        <taxon>Euzebyales</taxon>
    </lineage>
</organism>
<name>A0A346Y618_9ACTN</name>
<protein>
    <submittedName>
        <fullName evidence="2">Uncharacterized protein</fullName>
    </submittedName>
</protein>
<evidence type="ECO:0000313" key="3">
    <source>
        <dbReference type="Proteomes" id="UP000264006"/>
    </source>
</evidence>
<keyword evidence="3" id="KW-1185">Reference proteome</keyword>
<evidence type="ECO:0000313" key="2">
    <source>
        <dbReference type="EMBL" id="AXV09915.1"/>
    </source>
</evidence>
<reference evidence="2 3" key="1">
    <citation type="submission" date="2018-09" db="EMBL/GenBank/DDBJ databases">
        <title>Complete genome sequence of Euzebya sp. DY32-46 isolated from seawater of Pacific Ocean.</title>
        <authorList>
            <person name="Xu L."/>
            <person name="Wu Y.-H."/>
            <person name="Xu X.-W."/>
        </authorList>
    </citation>
    <scope>NUCLEOTIDE SEQUENCE [LARGE SCALE GENOMIC DNA]</scope>
    <source>
        <strain evidence="2 3">DY32-46</strain>
        <plasmid evidence="3">pedy32-46i</plasmid>
    </source>
</reference>
<accession>A0A346Y618</accession>
<evidence type="ECO:0000256" key="1">
    <source>
        <dbReference type="SAM" id="MobiDB-lite"/>
    </source>
</evidence>
<proteinExistence type="predicted"/>
<keyword evidence="2" id="KW-0614">Plasmid</keyword>
<sequence length="77" mass="8251">MRKSARPHRALGLPNRSRQPADPQNLRTSPRAGGGDPWFGDDDDDAGSLSPRRRGRSPQAVALARARTLPRAGGAIL</sequence>
<gene>
    <name evidence="2" type="ORF">DVS28_b0145</name>
</gene>
<dbReference type="Proteomes" id="UP000264006">
    <property type="component" value="Plasmid pEDY32-46I"/>
</dbReference>
<dbReference type="KEGG" id="euz:DVS28_b0145"/>
<dbReference type="EMBL" id="CP031166">
    <property type="protein sequence ID" value="AXV09915.1"/>
    <property type="molecule type" value="Genomic_DNA"/>
</dbReference>
<geneLocation type="plasmid" evidence="3">
    <name>pedy32-46i</name>
</geneLocation>
<feature type="region of interest" description="Disordered" evidence="1">
    <location>
        <begin position="1"/>
        <end position="77"/>
    </location>
</feature>